<protein>
    <submittedName>
        <fullName evidence="6">Putative lysophosphatidic acid acyltransferase lpaat</fullName>
    </submittedName>
</protein>
<reference evidence="6" key="1">
    <citation type="submission" date="2020-03" db="EMBL/GenBank/DDBJ databases">
        <title>Transcriptomic Profiling of the Digestive Tract of the Rat Flea, Xenopsylla cheopis, Following Blood Feeding and Infection with Yersinia pestis.</title>
        <authorList>
            <person name="Bland D.M."/>
            <person name="Martens C.A."/>
            <person name="Virtaneva K."/>
            <person name="Kanakabandi K."/>
            <person name="Long D."/>
            <person name="Rosenke R."/>
            <person name="Saturday G.A."/>
            <person name="Hoyt F.H."/>
            <person name="Bruno D.P."/>
            <person name="Ribeiro J.M.C."/>
            <person name="Hinnebusch J."/>
        </authorList>
    </citation>
    <scope>NUCLEOTIDE SEQUENCE</scope>
</reference>
<feature type="transmembrane region" description="Helical" evidence="4">
    <location>
        <begin position="343"/>
        <end position="362"/>
    </location>
</feature>
<feature type="transmembrane region" description="Helical" evidence="4">
    <location>
        <begin position="12"/>
        <end position="34"/>
    </location>
</feature>
<dbReference type="CDD" id="cd07990">
    <property type="entry name" value="LPLAT_LCLAT1-like"/>
    <property type="match status" value="1"/>
</dbReference>
<evidence type="ECO:0000256" key="2">
    <source>
        <dbReference type="ARBA" id="ARBA00022679"/>
    </source>
</evidence>
<dbReference type="GO" id="GO:0003841">
    <property type="term" value="F:1-acylglycerol-3-phosphate O-acyltransferase activity"/>
    <property type="evidence" value="ECO:0007669"/>
    <property type="project" value="TreeGrafter"/>
</dbReference>
<dbReference type="AlphaFoldDB" id="A0A6M2DW30"/>
<keyword evidence="4" id="KW-0472">Membrane</keyword>
<sequence length="387" mass="44340">MIFAVLKKSRIVHLCFAISFFTSGLLINIAQFILYTCLKPFNKRLYRKLGYYMCYTFYSQVVFLADWWSKSKLTLHISKKDLEQCGKEHCLLVMNHTYETDWLLGWMFTEKMGVLGNCKAYAKRSIQYIPSLGWSWKFAEFVFLERSYDKDKEIIGRQISEIMDYPDPTWLLLNAEGTRFTPSKHAASQKFAVEHNLPILKHHLTPRTKGFIASLPALKAKCPAIYDIQLVVKPDEKVSPTVLNLLLGRTINAHMHVRRIPMSTVPSDEEGAAAFMHNLFKEKDDQVDSFLTTGRFLPESESKDYLEPYKLKPSLAPLMNTICWAIITLTPILYYLAKLLLSGELLYFSAGMAIIGTFYILMHKTIGMSKISKGSDYGSNSPSKQSQ</sequence>
<dbReference type="GO" id="GO:0012505">
    <property type="term" value="C:endomembrane system"/>
    <property type="evidence" value="ECO:0007669"/>
    <property type="project" value="TreeGrafter"/>
</dbReference>
<keyword evidence="4" id="KW-1133">Transmembrane helix</keyword>
<keyword evidence="4" id="KW-0812">Transmembrane</keyword>
<feature type="transmembrane region" description="Helical" evidence="4">
    <location>
        <begin position="49"/>
        <end position="69"/>
    </location>
</feature>
<dbReference type="Pfam" id="PF16076">
    <property type="entry name" value="Acyltransf_C"/>
    <property type="match status" value="1"/>
</dbReference>
<evidence type="ECO:0000256" key="4">
    <source>
        <dbReference type="SAM" id="Phobius"/>
    </source>
</evidence>
<dbReference type="EMBL" id="GIIL01005555">
    <property type="protein sequence ID" value="NOV49281.1"/>
    <property type="molecule type" value="Transcribed_RNA"/>
</dbReference>
<evidence type="ECO:0000259" key="5">
    <source>
        <dbReference type="SMART" id="SM00563"/>
    </source>
</evidence>
<dbReference type="InterPro" id="IPR032098">
    <property type="entry name" value="Acyltransf_C"/>
</dbReference>
<dbReference type="PANTHER" id="PTHR10983">
    <property type="entry name" value="1-ACYLGLYCEROL-3-PHOSPHATE ACYLTRANSFERASE-RELATED"/>
    <property type="match status" value="1"/>
</dbReference>
<dbReference type="InterPro" id="IPR002123">
    <property type="entry name" value="Plipid/glycerol_acylTrfase"/>
</dbReference>
<proteinExistence type="inferred from homology"/>
<name>A0A6M2DW30_XENCH</name>
<feature type="domain" description="Phospholipid/glycerol acyltransferase" evidence="5">
    <location>
        <begin position="90"/>
        <end position="212"/>
    </location>
</feature>
<dbReference type="PANTHER" id="PTHR10983:SF24">
    <property type="entry name" value="1-ACYLGLYCEROL-3-PHOSPHATE O-ACYLTRANSFERASE 3, ISOFORM E-RELATED"/>
    <property type="match status" value="1"/>
</dbReference>
<evidence type="ECO:0000313" key="6">
    <source>
        <dbReference type="EMBL" id="NOV49281.1"/>
    </source>
</evidence>
<keyword evidence="3 6" id="KW-0012">Acyltransferase</keyword>
<dbReference type="Pfam" id="PF01553">
    <property type="entry name" value="Acyltransferase"/>
    <property type="match status" value="1"/>
</dbReference>
<accession>A0A6M2DW30</accession>
<dbReference type="SMART" id="SM00563">
    <property type="entry name" value="PlsC"/>
    <property type="match status" value="1"/>
</dbReference>
<organism evidence="6">
    <name type="scientific">Xenopsylla cheopis</name>
    <name type="common">Oriental rat flea</name>
    <name type="synonym">Pulex cheopis</name>
    <dbReference type="NCBI Taxonomy" id="163159"/>
    <lineage>
        <taxon>Eukaryota</taxon>
        <taxon>Metazoa</taxon>
        <taxon>Ecdysozoa</taxon>
        <taxon>Arthropoda</taxon>
        <taxon>Hexapoda</taxon>
        <taxon>Insecta</taxon>
        <taxon>Pterygota</taxon>
        <taxon>Neoptera</taxon>
        <taxon>Endopterygota</taxon>
        <taxon>Siphonaptera</taxon>
        <taxon>Pulicidae</taxon>
        <taxon>Xenopsyllinae</taxon>
        <taxon>Xenopsylla</taxon>
    </lineage>
</organism>
<dbReference type="SUPFAM" id="SSF69593">
    <property type="entry name" value="Glycerol-3-phosphate (1)-acyltransferase"/>
    <property type="match status" value="1"/>
</dbReference>
<comment type="similarity">
    <text evidence="1">Belongs to the 1-acyl-sn-glycerol-3-phosphate acyltransferase family.</text>
</comment>
<evidence type="ECO:0000256" key="1">
    <source>
        <dbReference type="ARBA" id="ARBA00008655"/>
    </source>
</evidence>
<feature type="transmembrane region" description="Helical" evidence="4">
    <location>
        <begin position="318"/>
        <end position="337"/>
    </location>
</feature>
<keyword evidence="2 6" id="KW-0808">Transferase</keyword>
<evidence type="ECO:0000256" key="3">
    <source>
        <dbReference type="ARBA" id="ARBA00023315"/>
    </source>
</evidence>